<proteinExistence type="inferred from homology"/>
<dbReference type="CDD" id="cd07814">
    <property type="entry name" value="SRPBCC_CalC_Aha1-like"/>
    <property type="match status" value="1"/>
</dbReference>
<dbReference type="Gene3D" id="3.30.530.20">
    <property type="match status" value="1"/>
</dbReference>
<dbReference type="SUPFAM" id="SSF55961">
    <property type="entry name" value="Bet v1-like"/>
    <property type="match status" value="1"/>
</dbReference>
<feature type="domain" description="Activator of Hsp90 ATPase homologue 1/2-like C-terminal" evidence="2">
    <location>
        <begin position="13"/>
        <end position="131"/>
    </location>
</feature>
<reference evidence="3 6" key="2">
    <citation type="submission" date="2022-05" db="EMBL/GenBank/DDBJ databases">
        <title>Genome Sequencing of Bee-Associated Microbes.</title>
        <authorList>
            <person name="Dunlap C."/>
        </authorList>
    </citation>
    <scope>NUCLEOTIDE SEQUENCE [LARGE SCALE GENOMIC DNA]</scope>
    <source>
        <strain evidence="3 6">NRRL B-14613</strain>
    </source>
</reference>
<protein>
    <submittedName>
        <fullName evidence="4">SRPBCC domain-containing protein</fullName>
    </submittedName>
</protein>
<keyword evidence="6" id="KW-1185">Reference proteome</keyword>
<name>A0AAP9IZV2_PANTH</name>
<reference evidence="4 5" key="1">
    <citation type="submission" date="2019-07" db="EMBL/GenBank/DDBJ databases">
        <title>Paenibacillus thiaminolyticus NRRL B-4156.</title>
        <authorList>
            <person name="Hehnly C."/>
            <person name="Zhang L."/>
        </authorList>
    </citation>
    <scope>NUCLEOTIDE SEQUENCE [LARGE SCALE GENOMIC DNA]</scope>
    <source>
        <strain evidence="4 5">NRRL B-4156</strain>
    </source>
</reference>
<comment type="similarity">
    <text evidence="1">Belongs to the AHA1 family.</text>
</comment>
<evidence type="ECO:0000313" key="5">
    <source>
        <dbReference type="Proteomes" id="UP000315377"/>
    </source>
</evidence>
<dbReference type="EMBL" id="CP041405">
    <property type="protein sequence ID" value="QDM42440.1"/>
    <property type="molecule type" value="Genomic_DNA"/>
</dbReference>
<sequence length="132" mass="14900">MSLTLSLDFQFTASIEKVWSALTDSSKLAKWIMENDFKPDVGHRFQFRTQPTEWWNGIIEGEVLIVDAPHRLSYTWASGGEKHTVTWTLQDVGDGKVNLHLEQTGISTAQGLEGAKYGWSGWCGELEKVLEQ</sequence>
<dbReference type="GeneID" id="76994787"/>
<evidence type="ECO:0000256" key="1">
    <source>
        <dbReference type="ARBA" id="ARBA00006817"/>
    </source>
</evidence>
<dbReference type="Proteomes" id="UP001209276">
    <property type="component" value="Unassembled WGS sequence"/>
</dbReference>
<evidence type="ECO:0000313" key="6">
    <source>
        <dbReference type="Proteomes" id="UP001209276"/>
    </source>
</evidence>
<dbReference type="InterPro" id="IPR013538">
    <property type="entry name" value="ASHA1/2-like_C"/>
</dbReference>
<dbReference type="RefSeq" id="WP_087443548.1">
    <property type="nucleotide sequence ID" value="NZ_CABMNB010000036.1"/>
</dbReference>
<gene>
    <name evidence="4" type="ORF">FLT43_02155</name>
    <name evidence="3" type="ORF">M5W83_28805</name>
</gene>
<organism evidence="4 5">
    <name type="scientific">Paenibacillus thiaminolyticus</name>
    <name type="common">Bacillus thiaminolyticus</name>
    <dbReference type="NCBI Taxonomy" id="49283"/>
    <lineage>
        <taxon>Bacteria</taxon>
        <taxon>Bacillati</taxon>
        <taxon>Bacillota</taxon>
        <taxon>Bacilli</taxon>
        <taxon>Bacillales</taxon>
        <taxon>Paenibacillaceae</taxon>
        <taxon>Paenibacillus</taxon>
    </lineage>
</organism>
<evidence type="ECO:0000313" key="4">
    <source>
        <dbReference type="EMBL" id="QDM42440.1"/>
    </source>
</evidence>
<dbReference type="EMBL" id="JAMDMM010000077">
    <property type="protein sequence ID" value="MCY9611151.1"/>
    <property type="molecule type" value="Genomic_DNA"/>
</dbReference>
<dbReference type="Proteomes" id="UP000315377">
    <property type="component" value="Chromosome"/>
</dbReference>
<accession>A0AAP9IZV2</accession>
<dbReference type="Pfam" id="PF08327">
    <property type="entry name" value="AHSA1"/>
    <property type="match status" value="1"/>
</dbReference>
<dbReference type="InterPro" id="IPR023393">
    <property type="entry name" value="START-like_dom_sf"/>
</dbReference>
<dbReference type="AlphaFoldDB" id="A0AAP9IZV2"/>
<evidence type="ECO:0000259" key="2">
    <source>
        <dbReference type="Pfam" id="PF08327"/>
    </source>
</evidence>
<evidence type="ECO:0000313" key="3">
    <source>
        <dbReference type="EMBL" id="MCY9611151.1"/>
    </source>
</evidence>